<protein>
    <recommendedName>
        <fullName evidence="2">Putative auto-transporter adhesin head GIN domain-containing protein</fullName>
    </recommendedName>
</protein>
<feature type="domain" description="Putative auto-transporter adhesin head GIN" evidence="2">
    <location>
        <begin position="161"/>
        <end position="264"/>
    </location>
</feature>
<gene>
    <name evidence="3" type="ORF">XTPLMG730_1202</name>
</gene>
<proteinExistence type="predicted"/>
<sequence>MMRKILLLSALLLVPALALADECRHSEPRNLKLDLAGAKTVIFDAQQNNLKLSGASAAGFELRGRACASDADMLKELTVRQRREGDTLIVTLQHDGKIHGISSGTRYAYLDLSGSVPSSLPVQLRLGSGDADIGGVAALDATVGSGDLHVHGVRGAVSATVGSGDIDLRDIGSLSLPTLGSGDVKASQIGGDVRIGTVGSGDLTVHGVRGALQIGSIGSGDAQLRDVSGNVALQSIGSGDLEVSGVGGDLSVERVGSGDIHHSGVRGSVNVPKPR</sequence>
<organism evidence="3 4">
    <name type="scientific">Xanthomonas graminis pv. phlei</name>
    <dbReference type="NCBI Taxonomy" id="487906"/>
    <lineage>
        <taxon>Bacteria</taxon>
        <taxon>Pseudomonadati</taxon>
        <taxon>Pseudomonadota</taxon>
        <taxon>Gammaproteobacteria</taxon>
        <taxon>Lysobacterales</taxon>
        <taxon>Lysobacteraceae</taxon>
        <taxon>Xanthomonas</taxon>
        <taxon>Xanthomonas translucens group</taxon>
        <taxon>Xanthomonas graminis</taxon>
    </lineage>
</organism>
<keyword evidence="1" id="KW-0732">Signal</keyword>
<dbReference type="Proteomes" id="UP000045978">
    <property type="component" value="Unassembled WGS sequence"/>
</dbReference>
<name>A0A0K2ZQK3_9XANT</name>
<reference evidence="3 4" key="1">
    <citation type="submission" date="2015-07" db="EMBL/GenBank/DDBJ databases">
        <authorList>
            <person name="Noorani M."/>
        </authorList>
    </citation>
    <scope>NUCLEOTIDE SEQUENCE [LARGE SCALE GENOMIC DNA]</scope>
    <source>
        <strain evidence="3">LMG730</strain>
    </source>
</reference>
<feature type="chain" id="PRO_5005492859" description="Putative auto-transporter adhesin head GIN domain-containing protein" evidence="1">
    <location>
        <begin position="21"/>
        <end position="275"/>
    </location>
</feature>
<dbReference type="InterPro" id="IPR021255">
    <property type="entry name" value="DUF2807"/>
</dbReference>
<feature type="signal peptide" evidence="1">
    <location>
        <begin position="1"/>
        <end position="20"/>
    </location>
</feature>
<evidence type="ECO:0000313" key="4">
    <source>
        <dbReference type="Proteomes" id="UP000045978"/>
    </source>
</evidence>
<dbReference type="EMBL" id="CXOJ01000018">
    <property type="protein sequence ID" value="CTP85645.1"/>
    <property type="molecule type" value="Genomic_DNA"/>
</dbReference>
<evidence type="ECO:0000259" key="2">
    <source>
        <dbReference type="Pfam" id="PF10988"/>
    </source>
</evidence>
<evidence type="ECO:0000256" key="1">
    <source>
        <dbReference type="SAM" id="SignalP"/>
    </source>
</evidence>
<dbReference type="Gene3D" id="2.160.20.120">
    <property type="match status" value="1"/>
</dbReference>
<dbReference type="Pfam" id="PF10988">
    <property type="entry name" value="DUF2807"/>
    <property type="match status" value="1"/>
</dbReference>
<dbReference type="AlphaFoldDB" id="A0A0K2ZQK3"/>
<accession>A0A0K2ZQK3</accession>
<evidence type="ECO:0000313" key="3">
    <source>
        <dbReference type="EMBL" id="CTP85645.1"/>
    </source>
</evidence>